<comment type="caution">
    <text evidence="3">The sequence shown here is derived from an EMBL/GenBank/DDBJ whole genome shotgun (WGS) entry which is preliminary data.</text>
</comment>
<dbReference type="AlphaFoldDB" id="A0A507R4I6"/>
<name>A0A507R4I6_MONPU</name>
<keyword evidence="4" id="KW-1185">Reference proteome</keyword>
<sequence>MRFYLLAFIFTFFAVLLESVSLWAYRRGQGNNRSSATAPLRGNGRRAASPVRENGGPTYPSSRPLHHHHDVEKMQESEGQPSRPTHFTEHTSAGTTGGASTAPSQPVYAAPMQPG</sequence>
<organism evidence="3 4">
    <name type="scientific">Monascus purpureus</name>
    <name type="common">Red mold</name>
    <name type="synonym">Monascus anka</name>
    <dbReference type="NCBI Taxonomy" id="5098"/>
    <lineage>
        <taxon>Eukaryota</taxon>
        <taxon>Fungi</taxon>
        <taxon>Dikarya</taxon>
        <taxon>Ascomycota</taxon>
        <taxon>Pezizomycotina</taxon>
        <taxon>Eurotiomycetes</taxon>
        <taxon>Eurotiomycetidae</taxon>
        <taxon>Eurotiales</taxon>
        <taxon>Aspergillaceae</taxon>
        <taxon>Monascus</taxon>
    </lineage>
</organism>
<evidence type="ECO:0000256" key="1">
    <source>
        <dbReference type="SAM" id="MobiDB-lite"/>
    </source>
</evidence>
<evidence type="ECO:0000313" key="3">
    <source>
        <dbReference type="EMBL" id="TQB76212.1"/>
    </source>
</evidence>
<proteinExistence type="predicted"/>
<keyword evidence="2" id="KW-0732">Signal</keyword>
<feature type="region of interest" description="Disordered" evidence="1">
    <location>
        <begin position="28"/>
        <end position="115"/>
    </location>
</feature>
<accession>A0A507R4I6</accession>
<feature type="signal peptide" evidence="2">
    <location>
        <begin position="1"/>
        <end position="19"/>
    </location>
</feature>
<gene>
    <name evidence="3" type="ORF">MPDQ_000519</name>
</gene>
<feature type="chain" id="PRO_5021439730" evidence="2">
    <location>
        <begin position="20"/>
        <end position="115"/>
    </location>
</feature>
<dbReference type="EMBL" id="VIFY01000011">
    <property type="protein sequence ID" value="TQB76212.1"/>
    <property type="molecule type" value="Genomic_DNA"/>
</dbReference>
<protein>
    <submittedName>
        <fullName evidence="3">Uncharacterized protein</fullName>
    </submittedName>
</protein>
<dbReference type="Proteomes" id="UP000319663">
    <property type="component" value="Unassembled WGS sequence"/>
</dbReference>
<reference evidence="3 4" key="1">
    <citation type="submission" date="2019-06" db="EMBL/GenBank/DDBJ databases">
        <title>Wine fermentation using esterase from Monascus purpureus.</title>
        <authorList>
            <person name="Geng C."/>
            <person name="Zhang Y."/>
        </authorList>
    </citation>
    <scope>NUCLEOTIDE SEQUENCE [LARGE SCALE GENOMIC DNA]</scope>
    <source>
        <strain evidence="3">HQ1</strain>
    </source>
</reference>
<feature type="compositionally biased region" description="Low complexity" evidence="1">
    <location>
        <begin position="91"/>
        <end position="104"/>
    </location>
</feature>
<evidence type="ECO:0000256" key="2">
    <source>
        <dbReference type="SAM" id="SignalP"/>
    </source>
</evidence>
<evidence type="ECO:0000313" key="4">
    <source>
        <dbReference type="Proteomes" id="UP000319663"/>
    </source>
</evidence>